<keyword evidence="5" id="KW-0949">S-adenosyl-L-methionine</keyword>
<dbReference type="Pfam" id="PF07669">
    <property type="entry name" value="Eco57I"/>
    <property type="match status" value="1"/>
</dbReference>
<dbReference type="InterPro" id="IPR050953">
    <property type="entry name" value="N4_N6_ade-DNA_methylase"/>
</dbReference>
<evidence type="ECO:0000256" key="2">
    <source>
        <dbReference type="ARBA" id="ARBA00011900"/>
    </source>
</evidence>
<dbReference type="GO" id="GO:0009007">
    <property type="term" value="F:site-specific DNA-methyltransferase (adenine-specific) activity"/>
    <property type="evidence" value="ECO:0007669"/>
    <property type="project" value="UniProtKB-EC"/>
</dbReference>
<dbReference type="AlphaFoldDB" id="A0AAV3SGN6"/>
<evidence type="ECO:0000256" key="4">
    <source>
        <dbReference type="ARBA" id="ARBA00022679"/>
    </source>
</evidence>
<comment type="caution">
    <text evidence="8">The sequence shown here is derived from an EMBL/GenBank/DDBJ whole genome shotgun (WGS) entry which is preliminary data.</text>
</comment>
<dbReference type="InterPro" id="IPR002052">
    <property type="entry name" value="DNA_methylase_N6_adenine_CS"/>
</dbReference>
<feature type="domain" description="Type II methyltransferase M.TaqI-like" evidence="7">
    <location>
        <begin position="95"/>
        <end position="200"/>
    </location>
</feature>
<dbReference type="Gene3D" id="3.40.50.150">
    <property type="entry name" value="Vaccinia Virus protein VP39"/>
    <property type="match status" value="1"/>
</dbReference>
<evidence type="ECO:0000313" key="8">
    <source>
        <dbReference type="EMBL" id="GAA0458683.1"/>
    </source>
</evidence>
<dbReference type="GO" id="GO:0032259">
    <property type="term" value="P:methylation"/>
    <property type="evidence" value="ECO:0007669"/>
    <property type="project" value="UniProtKB-KW"/>
</dbReference>
<dbReference type="PROSITE" id="PS00092">
    <property type="entry name" value="N6_MTASE"/>
    <property type="match status" value="1"/>
</dbReference>
<keyword evidence="4" id="KW-0808">Transferase</keyword>
<evidence type="ECO:0000259" key="7">
    <source>
        <dbReference type="Pfam" id="PF07669"/>
    </source>
</evidence>
<dbReference type="CDD" id="cd02440">
    <property type="entry name" value="AdoMet_MTases"/>
    <property type="match status" value="1"/>
</dbReference>
<reference evidence="8" key="2">
    <citation type="submission" date="2023-12" db="EMBL/GenBank/DDBJ databases">
        <authorList>
            <person name="Sun Q."/>
            <person name="Inoue M."/>
        </authorList>
    </citation>
    <scope>NUCLEOTIDE SEQUENCE</scope>
    <source>
        <strain evidence="8">JCM 12289</strain>
    </source>
</reference>
<name>A0AAV3SGN6_HALDO</name>
<sequence length="462" mass="51713">MGWRPNGRSMKGHVPTPDGLAEEMVGRLFDDAPPQEGDRILYPGCGTGPFAAAVERFCEAENHPFPSGVGVDTDPQHLDVARNRELEHARFERCDYLADDMIDIGTVDYIVGNPPYVPIEGLDEEEKRRYKAGFSTAVGRFDLYLLFFERSVELLEQGGVLSFVTPEKFEYVDTAAPLRQLLSAADVHVETIDHLDEDVFDDLVTFPCVTTVRRRQRDETRILLRDGSTHTTLLPQDGESWAATVRTSDAGGMETGATLGDATVRISAGMATGADALFVMNRDDVPPQLAPDWIRPTVSGRQLTANDGPQTDSVLVCPYRTDGSLPDESELGAFGQWAELHRDRLEDRSCVDNGKPWYSWHETPPMDDLLQSKIVFKDIAKRPRFWAENDGTVVPRHSVYYLVPKSGVPFDELLDYLNGPDARRWMNAHCQKAANGFIRLQSRVLRDLPIPRELCGTYQETL</sequence>
<organism evidence="8 9">
    <name type="scientific">Halococcus dombrowskii</name>
    <dbReference type="NCBI Taxonomy" id="179637"/>
    <lineage>
        <taxon>Archaea</taxon>
        <taxon>Methanobacteriati</taxon>
        <taxon>Methanobacteriota</taxon>
        <taxon>Stenosarchaea group</taxon>
        <taxon>Halobacteria</taxon>
        <taxon>Halobacteriales</taxon>
        <taxon>Halococcaceae</taxon>
        <taxon>Halococcus</taxon>
    </lineage>
</organism>
<evidence type="ECO:0000313" key="9">
    <source>
        <dbReference type="Proteomes" id="UP001500962"/>
    </source>
</evidence>
<accession>A0AAV3SGN6</accession>
<evidence type="ECO:0000256" key="6">
    <source>
        <dbReference type="ARBA" id="ARBA00047942"/>
    </source>
</evidence>
<dbReference type="GO" id="GO:0003676">
    <property type="term" value="F:nucleic acid binding"/>
    <property type="evidence" value="ECO:0007669"/>
    <property type="project" value="InterPro"/>
</dbReference>
<dbReference type="InterPro" id="IPR029063">
    <property type="entry name" value="SAM-dependent_MTases_sf"/>
</dbReference>
<comment type="catalytic activity">
    <reaction evidence="6">
        <text>a 2'-deoxyadenosine in DNA + S-adenosyl-L-methionine = an N(6)-methyl-2'-deoxyadenosine in DNA + S-adenosyl-L-homocysteine + H(+)</text>
        <dbReference type="Rhea" id="RHEA:15197"/>
        <dbReference type="Rhea" id="RHEA-COMP:12418"/>
        <dbReference type="Rhea" id="RHEA-COMP:12419"/>
        <dbReference type="ChEBI" id="CHEBI:15378"/>
        <dbReference type="ChEBI" id="CHEBI:57856"/>
        <dbReference type="ChEBI" id="CHEBI:59789"/>
        <dbReference type="ChEBI" id="CHEBI:90615"/>
        <dbReference type="ChEBI" id="CHEBI:90616"/>
        <dbReference type="EC" id="2.1.1.72"/>
    </reaction>
</comment>
<protein>
    <recommendedName>
        <fullName evidence="2">site-specific DNA-methyltransferase (adenine-specific)</fullName>
        <ecNumber evidence="2">2.1.1.72</ecNumber>
    </recommendedName>
</protein>
<keyword evidence="3 8" id="KW-0489">Methyltransferase</keyword>
<dbReference type="InterPro" id="IPR011639">
    <property type="entry name" value="MethylTrfase_TaqI-like_dom"/>
</dbReference>
<gene>
    <name evidence="8" type="ORF">GCM10008985_13660</name>
</gene>
<dbReference type="EC" id="2.1.1.72" evidence="2"/>
<reference evidence="8" key="1">
    <citation type="journal article" date="2014" name="Int. J. Syst. Evol. Microbiol.">
        <title>Complete genome sequence of Corynebacterium casei LMG S-19264T (=DSM 44701T), isolated from a smear-ripened cheese.</title>
        <authorList>
            <consortium name="US DOE Joint Genome Institute (JGI-PGF)"/>
            <person name="Walter F."/>
            <person name="Albersmeier A."/>
            <person name="Kalinowski J."/>
            <person name="Ruckert C."/>
        </authorList>
    </citation>
    <scope>NUCLEOTIDE SEQUENCE</scope>
    <source>
        <strain evidence="8">JCM 12289</strain>
    </source>
</reference>
<dbReference type="Proteomes" id="UP001500962">
    <property type="component" value="Unassembled WGS sequence"/>
</dbReference>
<dbReference type="PANTHER" id="PTHR33841">
    <property type="entry name" value="DNA METHYLTRANSFERASE YEEA-RELATED"/>
    <property type="match status" value="1"/>
</dbReference>
<evidence type="ECO:0000256" key="5">
    <source>
        <dbReference type="ARBA" id="ARBA00022691"/>
    </source>
</evidence>
<dbReference type="GO" id="GO:0006304">
    <property type="term" value="P:DNA modification"/>
    <property type="evidence" value="ECO:0007669"/>
    <property type="project" value="InterPro"/>
</dbReference>
<dbReference type="PRINTS" id="PR00507">
    <property type="entry name" value="N12N6MTFRASE"/>
</dbReference>
<evidence type="ECO:0000256" key="1">
    <source>
        <dbReference type="ARBA" id="ARBA00006594"/>
    </source>
</evidence>
<dbReference type="PANTHER" id="PTHR33841:SF5">
    <property type="entry name" value="DNA METHYLASE (MODIFICATION METHYLASE) (METHYLTRANSFERASE)-RELATED"/>
    <property type="match status" value="1"/>
</dbReference>
<dbReference type="EMBL" id="BAAADN010000022">
    <property type="protein sequence ID" value="GAA0458683.1"/>
    <property type="molecule type" value="Genomic_DNA"/>
</dbReference>
<dbReference type="SUPFAM" id="SSF53335">
    <property type="entry name" value="S-adenosyl-L-methionine-dependent methyltransferases"/>
    <property type="match status" value="1"/>
</dbReference>
<proteinExistence type="inferred from homology"/>
<comment type="similarity">
    <text evidence="1">Belongs to the N(4)/N(6)-methyltransferase family.</text>
</comment>
<evidence type="ECO:0000256" key="3">
    <source>
        <dbReference type="ARBA" id="ARBA00022603"/>
    </source>
</evidence>